<comment type="caution">
    <text evidence="2">The sequence shown here is derived from an EMBL/GenBank/DDBJ whole genome shotgun (WGS) entry which is preliminary data.</text>
</comment>
<evidence type="ECO:0000313" key="2">
    <source>
        <dbReference type="EMBL" id="GMH07670.1"/>
    </source>
</evidence>
<dbReference type="EMBL" id="BSYO01000007">
    <property type="protein sequence ID" value="GMH07670.1"/>
    <property type="molecule type" value="Genomic_DNA"/>
</dbReference>
<dbReference type="InterPro" id="IPR012337">
    <property type="entry name" value="RNaseH-like_sf"/>
</dbReference>
<proteinExistence type="predicted"/>
<accession>A0AAD3SAQ5</accession>
<dbReference type="Proteomes" id="UP001279734">
    <property type="component" value="Unassembled WGS sequence"/>
</dbReference>
<protein>
    <recommendedName>
        <fullName evidence="1">Integrase zinc-binding domain-containing protein</fullName>
    </recommendedName>
</protein>
<gene>
    <name evidence="2" type="ORF">Nepgr_009510</name>
</gene>
<dbReference type="GO" id="GO:0003676">
    <property type="term" value="F:nucleic acid binding"/>
    <property type="evidence" value="ECO:0007669"/>
    <property type="project" value="InterPro"/>
</dbReference>
<sequence length="200" mass="22306">MQVSGNDTWMTAYLRYLTSGVLPEDSAEAGKVRKSAGWYTVIDDRLYRRGYSAPYLKCLTPEEAEYALQEVHLGICGSHIGGKNLAFKIMRQGYYWPTMRSDAMDFVRKCENCQVHGSVSHQPHVELQALQSPWPFARWGLDILGPFPIAPAQRKFLIVGIDYFTKWVEATPARNGGGNAPSSAASIVCEFGVPESIITR</sequence>
<feature type="domain" description="Integrase zinc-binding" evidence="1">
    <location>
        <begin position="62"/>
        <end position="116"/>
    </location>
</feature>
<evidence type="ECO:0000259" key="1">
    <source>
        <dbReference type="Pfam" id="PF17921"/>
    </source>
</evidence>
<name>A0AAD3SAQ5_NEPGR</name>
<dbReference type="AlphaFoldDB" id="A0AAD3SAQ5"/>
<dbReference type="SUPFAM" id="SSF53098">
    <property type="entry name" value="Ribonuclease H-like"/>
    <property type="match status" value="1"/>
</dbReference>
<dbReference type="InterPro" id="IPR052160">
    <property type="entry name" value="Gypsy_RT_Integrase-like"/>
</dbReference>
<reference evidence="2" key="1">
    <citation type="submission" date="2023-05" db="EMBL/GenBank/DDBJ databases">
        <title>Nepenthes gracilis genome sequencing.</title>
        <authorList>
            <person name="Fukushima K."/>
        </authorList>
    </citation>
    <scope>NUCLEOTIDE SEQUENCE</scope>
    <source>
        <strain evidence="2">SING2019-196</strain>
    </source>
</reference>
<dbReference type="Gene3D" id="3.30.420.10">
    <property type="entry name" value="Ribonuclease H-like superfamily/Ribonuclease H"/>
    <property type="match status" value="1"/>
</dbReference>
<organism evidence="2 3">
    <name type="scientific">Nepenthes gracilis</name>
    <name type="common">Slender pitcher plant</name>
    <dbReference type="NCBI Taxonomy" id="150966"/>
    <lineage>
        <taxon>Eukaryota</taxon>
        <taxon>Viridiplantae</taxon>
        <taxon>Streptophyta</taxon>
        <taxon>Embryophyta</taxon>
        <taxon>Tracheophyta</taxon>
        <taxon>Spermatophyta</taxon>
        <taxon>Magnoliopsida</taxon>
        <taxon>eudicotyledons</taxon>
        <taxon>Gunneridae</taxon>
        <taxon>Pentapetalae</taxon>
        <taxon>Caryophyllales</taxon>
        <taxon>Nepenthaceae</taxon>
        <taxon>Nepenthes</taxon>
    </lineage>
</organism>
<dbReference type="InterPro" id="IPR036397">
    <property type="entry name" value="RNaseH_sf"/>
</dbReference>
<dbReference type="PANTHER" id="PTHR47266">
    <property type="entry name" value="ENDONUCLEASE-RELATED"/>
    <property type="match status" value="1"/>
</dbReference>
<dbReference type="InterPro" id="IPR041588">
    <property type="entry name" value="Integrase_H2C2"/>
</dbReference>
<dbReference type="Pfam" id="PF17921">
    <property type="entry name" value="Integrase_H2C2"/>
    <property type="match status" value="1"/>
</dbReference>
<dbReference type="Gene3D" id="1.10.340.70">
    <property type="match status" value="1"/>
</dbReference>
<evidence type="ECO:0000313" key="3">
    <source>
        <dbReference type="Proteomes" id="UP001279734"/>
    </source>
</evidence>
<keyword evidence="3" id="KW-1185">Reference proteome</keyword>